<evidence type="ECO:0000259" key="1">
    <source>
        <dbReference type="SMART" id="SM01126"/>
    </source>
</evidence>
<dbReference type="SMART" id="SM01126">
    <property type="entry name" value="DDE_Tnp_IS1595"/>
    <property type="match status" value="1"/>
</dbReference>
<evidence type="ECO:0000313" key="3">
    <source>
        <dbReference type="Proteomes" id="UP001249851"/>
    </source>
</evidence>
<reference evidence="2" key="1">
    <citation type="journal article" date="2023" name="G3 (Bethesda)">
        <title>Whole genome assembly and annotation of the endangered Caribbean coral Acropora cervicornis.</title>
        <authorList>
            <person name="Selwyn J.D."/>
            <person name="Vollmer S.V."/>
        </authorList>
    </citation>
    <scope>NUCLEOTIDE SEQUENCE</scope>
    <source>
        <strain evidence="2">K2</strain>
    </source>
</reference>
<comment type="caution">
    <text evidence="2">The sequence shown here is derived from an EMBL/GenBank/DDBJ whole genome shotgun (WGS) entry which is preliminary data.</text>
</comment>
<proteinExistence type="predicted"/>
<dbReference type="Proteomes" id="UP001249851">
    <property type="component" value="Unassembled WGS sequence"/>
</dbReference>
<dbReference type="InterPro" id="IPR024445">
    <property type="entry name" value="Tnp_ISXO2-like"/>
</dbReference>
<feature type="domain" description="ISXO2-like transposase" evidence="1">
    <location>
        <begin position="126"/>
        <end position="292"/>
    </location>
</feature>
<sequence>MPKHGSSINNTGPLLDFIRWLRGENCLANPLRCSHCNERMLLTARNQDHVDGYLWRCRICYRRKSLRRGSFFAEFPRVPLGKILICIFLWSRRELRTTIDKKYCGEHLCRNSTLLWARSAGHPVIPFGGRLYVVKCDESQFGHKSKVNVYFFFQKCNNTCILNYQRGRRARNDQWVFEVISTEHIPCRGYFQVVRSRSRAVLTQIMQRVLLPGSEVHTDDWASYRNLARHVANVRVHRTVVHQNHFVDPLTGIHTQEAESAWSRLKYHVKREKGIRRADLQEFLNEQMWRDWRGLDAVFYNVIVMIRRYYPL</sequence>
<gene>
    <name evidence="2" type="ORF">P5673_030644</name>
</gene>
<reference evidence="2" key="2">
    <citation type="journal article" date="2023" name="Science">
        <title>Genomic signatures of disease resistance in endangered staghorn corals.</title>
        <authorList>
            <person name="Vollmer S.V."/>
            <person name="Selwyn J.D."/>
            <person name="Despard B.A."/>
            <person name="Roesel C.L."/>
        </authorList>
    </citation>
    <scope>NUCLEOTIDE SEQUENCE</scope>
    <source>
        <strain evidence="2">K2</strain>
    </source>
</reference>
<accession>A0AAD9PTX5</accession>
<protein>
    <recommendedName>
        <fullName evidence="1">ISXO2-like transposase domain-containing protein</fullName>
    </recommendedName>
</protein>
<dbReference type="EMBL" id="JARQWQ010000133">
    <property type="protein sequence ID" value="KAK2549015.1"/>
    <property type="molecule type" value="Genomic_DNA"/>
</dbReference>
<dbReference type="Pfam" id="PF12762">
    <property type="entry name" value="DDE_Tnp_IS1595"/>
    <property type="match status" value="1"/>
</dbReference>
<dbReference type="InterPro" id="IPR053164">
    <property type="entry name" value="IS1016-like_transposase"/>
</dbReference>
<dbReference type="PANTHER" id="PTHR47163">
    <property type="entry name" value="DDE_TNP_IS1595 DOMAIN-CONTAINING PROTEIN"/>
    <property type="match status" value="1"/>
</dbReference>
<keyword evidence="3" id="KW-1185">Reference proteome</keyword>
<dbReference type="PANTHER" id="PTHR47163:SF2">
    <property type="entry name" value="SI:DKEY-17M8.2"/>
    <property type="match status" value="1"/>
</dbReference>
<evidence type="ECO:0000313" key="2">
    <source>
        <dbReference type="EMBL" id="KAK2549015.1"/>
    </source>
</evidence>
<organism evidence="2 3">
    <name type="scientific">Acropora cervicornis</name>
    <name type="common">Staghorn coral</name>
    <dbReference type="NCBI Taxonomy" id="6130"/>
    <lineage>
        <taxon>Eukaryota</taxon>
        <taxon>Metazoa</taxon>
        <taxon>Cnidaria</taxon>
        <taxon>Anthozoa</taxon>
        <taxon>Hexacorallia</taxon>
        <taxon>Scleractinia</taxon>
        <taxon>Astrocoeniina</taxon>
        <taxon>Acroporidae</taxon>
        <taxon>Acropora</taxon>
    </lineage>
</organism>
<dbReference type="AlphaFoldDB" id="A0AAD9PTX5"/>
<name>A0AAD9PTX5_ACRCE</name>